<dbReference type="GO" id="GO:0071897">
    <property type="term" value="P:DNA biosynthetic process"/>
    <property type="evidence" value="ECO:0007669"/>
    <property type="project" value="UniProtKB-ARBA"/>
</dbReference>
<dbReference type="EMBL" id="CAXKWB010024576">
    <property type="protein sequence ID" value="CAL4126382.1"/>
    <property type="molecule type" value="Genomic_DNA"/>
</dbReference>
<protein>
    <recommendedName>
        <fullName evidence="1">Reverse transcriptase domain-containing protein</fullName>
    </recommendedName>
</protein>
<dbReference type="SUPFAM" id="SSF56672">
    <property type="entry name" value="DNA/RNA polymerases"/>
    <property type="match status" value="1"/>
</dbReference>
<dbReference type="InterPro" id="IPR000477">
    <property type="entry name" value="RT_dom"/>
</dbReference>
<organism evidence="2 3">
    <name type="scientific">Meganyctiphanes norvegica</name>
    <name type="common">Northern krill</name>
    <name type="synonym">Thysanopoda norvegica</name>
    <dbReference type="NCBI Taxonomy" id="48144"/>
    <lineage>
        <taxon>Eukaryota</taxon>
        <taxon>Metazoa</taxon>
        <taxon>Ecdysozoa</taxon>
        <taxon>Arthropoda</taxon>
        <taxon>Crustacea</taxon>
        <taxon>Multicrustacea</taxon>
        <taxon>Malacostraca</taxon>
        <taxon>Eumalacostraca</taxon>
        <taxon>Eucarida</taxon>
        <taxon>Euphausiacea</taxon>
        <taxon>Euphausiidae</taxon>
        <taxon>Meganyctiphanes</taxon>
    </lineage>
</organism>
<evidence type="ECO:0000313" key="3">
    <source>
        <dbReference type="Proteomes" id="UP001497623"/>
    </source>
</evidence>
<dbReference type="Proteomes" id="UP001497623">
    <property type="component" value="Unassembled WGS sequence"/>
</dbReference>
<keyword evidence="3" id="KW-1185">Reference proteome</keyword>
<sequence>SILPGDFNYCLLKKKTNNFSQILTTNGFTQLINKPTRVTSTTESLIDHIYTNNKDKISQSGVIESGISDHFITFCTRKTTREILGKHTKIKMKSMKDYSKESYVDMLKELDWSTIYQERDVDIALEKFNTMITQVMDDVAPEKEIRIKGSTEPWIDAEVLELIRERDRALFISNRNKSNPYLKSKYKELRNKAVKLNRQKKSIHFCNKVEEHKDNPKKIWKQFKTLGYSNKNLEKSGIVLEIDNEKCFDPLKVVSEINNYFLTVAASLVSKLPVIDKNFDVESLNFKNYYRNKGVIPKSYKISRVSENFIQKELNKINPTKSTGIDGIKPIFLKDGAEVIKGAVTHIINLSIESGKVPELHKYAIVKPLHKKNSRLEVGNYRPVSILCILSKILEKAIHVQLEKHLKDQNLLYEFQSGFRKSYSTDTCLINLMDHIKMLNSQDLFAGMVLMDLQKAFDTVDHDILCKKLEAMGLDFTKWFESYLKNRKQKVVANETSSEAGVVTCGVPQGSILGPLLFLCYVNDMPMSVKCKLLLYADDSALIISGSDPKVIAENLSKELESCRQWLIDNKLSLHLGKTEAIIFGSKRKLSKIKSFEVKSGDVVINNVNKVKYLGLQIDNTLAGENIVMSIVKKVNSRLKFLYRYSDRLNFAARKTLCTALIQCHFDYSCSSWYPSLGKTLKKKTASCPKQND</sequence>
<dbReference type="InterPro" id="IPR043502">
    <property type="entry name" value="DNA/RNA_pol_sf"/>
</dbReference>
<feature type="domain" description="Reverse transcriptase" evidence="1">
    <location>
        <begin position="350"/>
        <end position="618"/>
    </location>
</feature>
<feature type="non-terminal residue" evidence="2">
    <location>
        <position position="1"/>
    </location>
</feature>
<dbReference type="CDD" id="cd01650">
    <property type="entry name" value="RT_nLTR_like"/>
    <property type="match status" value="1"/>
</dbReference>
<dbReference type="PROSITE" id="PS50878">
    <property type="entry name" value="RT_POL"/>
    <property type="match status" value="1"/>
</dbReference>
<gene>
    <name evidence="2" type="ORF">MNOR_LOCUS25564</name>
</gene>
<evidence type="ECO:0000313" key="2">
    <source>
        <dbReference type="EMBL" id="CAL4126382.1"/>
    </source>
</evidence>
<accession>A0AAV2RN79</accession>
<dbReference type="Pfam" id="PF00078">
    <property type="entry name" value="RVT_1"/>
    <property type="match status" value="1"/>
</dbReference>
<proteinExistence type="predicted"/>
<dbReference type="InterPro" id="IPR036691">
    <property type="entry name" value="Endo/exonu/phosph_ase_sf"/>
</dbReference>
<dbReference type="PANTHER" id="PTHR33332">
    <property type="entry name" value="REVERSE TRANSCRIPTASE DOMAIN-CONTAINING PROTEIN"/>
    <property type="match status" value="1"/>
</dbReference>
<reference evidence="2 3" key="1">
    <citation type="submission" date="2024-05" db="EMBL/GenBank/DDBJ databases">
        <authorList>
            <person name="Wallberg A."/>
        </authorList>
    </citation>
    <scope>NUCLEOTIDE SEQUENCE [LARGE SCALE GENOMIC DNA]</scope>
</reference>
<comment type="caution">
    <text evidence="2">The sequence shown here is derived from an EMBL/GenBank/DDBJ whole genome shotgun (WGS) entry which is preliminary data.</text>
</comment>
<name>A0AAV2RN79_MEGNR</name>
<evidence type="ECO:0000259" key="1">
    <source>
        <dbReference type="PROSITE" id="PS50878"/>
    </source>
</evidence>
<dbReference type="AlphaFoldDB" id="A0AAV2RN79"/>
<dbReference type="SUPFAM" id="SSF56219">
    <property type="entry name" value="DNase I-like"/>
    <property type="match status" value="1"/>
</dbReference>